<evidence type="ECO:0000313" key="3">
    <source>
        <dbReference type="EMBL" id="MTG87945.1"/>
    </source>
</evidence>
<feature type="region of interest" description="Disordered" evidence="1">
    <location>
        <begin position="48"/>
        <end position="113"/>
    </location>
</feature>
<sequence>MTTPQDPFPVPEPEPAERTRRTWPWIVLTVVAVLVIALVVWLVNRPPGAEPAAETPAPTATETGDASPTDAASPSDDASTPAAEGCPAAGDGPPAGADTHEIVDVDGDGRPDTAWLTGGADRAFGITTASGATFSAPIESASPVPASAVVNLVAAGDATAPIALVDTGREVLLFSAADCAVTPTQNAQDEQYTFDKGFAGFGTGVGCTEVDGALHLAGLNAVSDDGTTFTVSRTLVDLDAGATRATNGEEETVAQDAPADDPVVTTAQETSCGDLVAGQDGPVEPQ</sequence>
<keyword evidence="2" id="KW-1133">Transmembrane helix</keyword>
<evidence type="ECO:0000256" key="2">
    <source>
        <dbReference type="SAM" id="Phobius"/>
    </source>
</evidence>
<feature type="compositionally biased region" description="Low complexity" evidence="1">
    <location>
        <begin position="48"/>
        <end position="97"/>
    </location>
</feature>
<accession>A0A6N7ZET3</accession>
<protein>
    <submittedName>
        <fullName evidence="3">Uncharacterized protein</fullName>
    </submittedName>
</protein>
<feature type="transmembrane region" description="Helical" evidence="2">
    <location>
        <begin position="23"/>
        <end position="43"/>
    </location>
</feature>
<feature type="compositionally biased region" description="Basic and acidic residues" evidence="1">
    <location>
        <begin position="98"/>
        <end position="111"/>
    </location>
</feature>
<evidence type="ECO:0000313" key="4">
    <source>
        <dbReference type="Proteomes" id="UP000440668"/>
    </source>
</evidence>
<dbReference type="Proteomes" id="UP000440668">
    <property type="component" value="Unassembled WGS sequence"/>
</dbReference>
<reference evidence="3 4" key="1">
    <citation type="submission" date="2019-11" db="EMBL/GenBank/DDBJ databases">
        <title>Cellulosimicrobium composti sp. nov. isolated from a compost.</title>
        <authorList>
            <person name="Yang Y."/>
        </authorList>
    </citation>
    <scope>NUCLEOTIDE SEQUENCE [LARGE SCALE GENOMIC DNA]</scope>
    <source>
        <strain evidence="3 4">BIT-GX5</strain>
    </source>
</reference>
<dbReference type="EMBL" id="WMKA01000004">
    <property type="protein sequence ID" value="MTG87945.1"/>
    <property type="molecule type" value="Genomic_DNA"/>
</dbReference>
<keyword evidence="2" id="KW-0472">Membrane</keyword>
<keyword evidence="2" id="KW-0812">Transmembrane</keyword>
<organism evidence="3 4">
    <name type="scientific">Cellulosimicrobium composti</name>
    <dbReference type="NCBI Taxonomy" id="2672572"/>
    <lineage>
        <taxon>Bacteria</taxon>
        <taxon>Bacillati</taxon>
        <taxon>Actinomycetota</taxon>
        <taxon>Actinomycetes</taxon>
        <taxon>Micrococcales</taxon>
        <taxon>Promicromonosporaceae</taxon>
        <taxon>Cellulosimicrobium</taxon>
    </lineage>
</organism>
<feature type="region of interest" description="Disordered" evidence="1">
    <location>
        <begin position="246"/>
        <end position="266"/>
    </location>
</feature>
<name>A0A6N7ZET3_9MICO</name>
<gene>
    <name evidence="3" type="ORF">GJV82_03090</name>
</gene>
<comment type="caution">
    <text evidence="3">The sequence shown here is derived from an EMBL/GenBank/DDBJ whole genome shotgun (WGS) entry which is preliminary data.</text>
</comment>
<evidence type="ECO:0000256" key="1">
    <source>
        <dbReference type="SAM" id="MobiDB-lite"/>
    </source>
</evidence>
<dbReference type="AlphaFoldDB" id="A0A6N7ZET3"/>
<dbReference type="RefSeq" id="WP_155098195.1">
    <property type="nucleotide sequence ID" value="NZ_WMKA01000004.1"/>
</dbReference>
<proteinExistence type="predicted"/>